<keyword evidence="2" id="KW-1185">Reference proteome</keyword>
<name>A0A7K1L232_9ACTN</name>
<dbReference type="Proteomes" id="UP000432015">
    <property type="component" value="Unassembled WGS sequence"/>
</dbReference>
<dbReference type="EMBL" id="WOFH01000006">
    <property type="protein sequence ID" value="MUN38508.1"/>
    <property type="molecule type" value="Genomic_DNA"/>
</dbReference>
<comment type="caution">
    <text evidence="1">The sequence shown here is derived from an EMBL/GenBank/DDBJ whole genome shotgun (WGS) entry which is preliminary data.</text>
</comment>
<dbReference type="AlphaFoldDB" id="A0A7K1L232"/>
<proteinExistence type="predicted"/>
<accession>A0A7K1L232</accession>
<organism evidence="1 2">
    <name type="scientific">Actinomadura litoris</name>
    <dbReference type="NCBI Taxonomy" id="2678616"/>
    <lineage>
        <taxon>Bacteria</taxon>
        <taxon>Bacillati</taxon>
        <taxon>Actinomycetota</taxon>
        <taxon>Actinomycetes</taxon>
        <taxon>Streptosporangiales</taxon>
        <taxon>Thermomonosporaceae</taxon>
        <taxon>Actinomadura</taxon>
    </lineage>
</organism>
<gene>
    <name evidence="1" type="ORF">GNZ18_18110</name>
</gene>
<evidence type="ECO:0000313" key="2">
    <source>
        <dbReference type="Proteomes" id="UP000432015"/>
    </source>
</evidence>
<reference evidence="1 2" key="1">
    <citation type="submission" date="2019-11" db="EMBL/GenBank/DDBJ databases">
        <authorList>
            <person name="Cao P."/>
        </authorList>
    </citation>
    <scope>NUCLEOTIDE SEQUENCE [LARGE SCALE GENOMIC DNA]</scope>
    <source>
        <strain evidence="1 2">NEAU-AAG5</strain>
    </source>
</reference>
<protein>
    <submittedName>
        <fullName evidence="1">Uncharacterized protein</fullName>
    </submittedName>
</protein>
<sequence>MSGTQCAQVVPGRSVALICMSVANGNARGTFYFINPADVTGSSFYVNECANQNCTVIQGSGGEINVPAVAGRTYATCGGVLLRGQPWNACTQPVAA</sequence>
<evidence type="ECO:0000313" key="1">
    <source>
        <dbReference type="EMBL" id="MUN38508.1"/>
    </source>
</evidence>